<keyword evidence="2" id="KW-1185">Reference proteome</keyword>
<reference evidence="1 2" key="1">
    <citation type="journal article" date="2010" name="Stand. Genomic Sci.">
        <title>Complete genome sequence of Methanoplanus petrolearius type strain (SEBR 4847).</title>
        <authorList>
            <person name="Brambilla E."/>
            <person name="Djao O.D."/>
            <person name="Daligault H."/>
            <person name="Lapidus A."/>
            <person name="Lucas S."/>
            <person name="Hammon N."/>
            <person name="Nolan M."/>
            <person name="Tice H."/>
            <person name="Cheng J.F."/>
            <person name="Han C."/>
            <person name="Tapia R."/>
            <person name="Goodwin L."/>
            <person name="Pitluck S."/>
            <person name="Liolios K."/>
            <person name="Ivanova N."/>
            <person name="Mavromatis K."/>
            <person name="Mikhailova N."/>
            <person name="Pati A."/>
            <person name="Chen A."/>
            <person name="Palaniappan K."/>
            <person name="Land M."/>
            <person name="Hauser L."/>
            <person name="Chang Y.J."/>
            <person name="Jeffries C.D."/>
            <person name="Rohde M."/>
            <person name="Spring S."/>
            <person name="Sikorski J."/>
            <person name="Goker M."/>
            <person name="Woyke T."/>
            <person name="Bristow J."/>
            <person name="Eisen J.A."/>
            <person name="Markowitz V."/>
            <person name="Hugenholtz P."/>
            <person name="Kyrpides N.C."/>
            <person name="Klenk H.P."/>
        </authorList>
    </citation>
    <scope>NUCLEOTIDE SEQUENCE [LARGE SCALE GENOMIC DNA]</scope>
    <source>
        <strain evidence="2">DSM 11571 / OCM 486 / SEBR 4847</strain>
    </source>
</reference>
<dbReference type="HOGENOM" id="CLU_902000_0_0_2"/>
<name>E1RD79_METP4</name>
<dbReference type="OrthoDB" id="95970at2157"/>
<proteinExistence type="predicted"/>
<accession>E1RD79</accession>
<dbReference type="KEGG" id="mpi:Mpet_2315"/>
<dbReference type="STRING" id="679926.Mpet_2315"/>
<dbReference type="AlphaFoldDB" id="E1RD79"/>
<evidence type="ECO:0000313" key="1">
    <source>
        <dbReference type="EMBL" id="ADN37062.1"/>
    </source>
</evidence>
<evidence type="ECO:0000313" key="2">
    <source>
        <dbReference type="Proteomes" id="UP000006565"/>
    </source>
</evidence>
<dbReference type="eggNOG" id="arCOG10335">
    <property type="taxonomic scope" value="Archaea"/>
</dbReference>
<dbReference type="Proteomes" id="UP000006565">
    <property type="component" value="Chromosome"/>
</dbReference>
<dbReference type="EMBL" id="CP002117">
    <property type="protein sequence ID" value="ADN37062.1"/>
    <property type="molecule type" value="Genomic_DNA"/>
</dbReference>
<protein>
    <submittedName>
        <fullName evidence="1">Uncharacterized protein</fullName>
    </submittedName>
</protein>
<gene>
    <name evidence="1" type="ordered locus">Mpet_2315</name>
</gene>
<dbReference type="GeneID" id="9744801"/>
<organism evidence="1 2">
    <name type="scientific">Methanolacinia petrolearia (strain DSM 11571 / OCM 486 / SEBR 4847)</name>
    <name type="common">Methanoplanus petrolearius</name>
    <dbReference type="NCBI Taxonomy" id="679926"/>
    <lineage>
        <taxon>Archaea</taxon>
        <taxon>Methanobacteriati</taxon>
        <taxon>Methanobacteriota</taxon>
        <taxon>Stenosarchaea group</taxon>
        <taxon>Methanomicrobia</taxon>
        <taxon>Methanomicrobiales</taxon>
        <taxon>Methanomicrobiaceae</taxon>
        <taxon>Methanolacinia</taxon>
    </lineage>
</organism>
<sequence>MMRTKRTLTDDFTLTNKTVEIPTTAVVDKFLIHNTIVVENSSDDTAYSGTIAAILEKMSEIRLVSDSNNVHYQLSGLDVAIMNWYDEHGVGVNPDTAVSIPAGGSETFTFMLTLDKGDIIAVGKQSLDLSVSVGTSIATDVAITSYTGKVTLEEVIMTEAEILSVYGQGLVGSAEPKVTTVSKPFDATSDLHSFLNLPTGTALRQSYISVLDTSGVRGTVTPSEVGIIKEVPNRQDMFSCHFTTLRETNKRSFDVANLLNGIAIIDYGREITNDAFGVKGWTFKPGDVRLATKSETAGKVRVINVEYVVNTAAYNAAVIEAA</sequence>
<dbReference type="RefSeq" id="WP_013330239.1">
    <property type="nucleotide sequence ID" value="NC_014507.1"/>
</dbReference>